<dbReference type="AlphaFoldDB" id="A0AAF0ZTH6"/>
<dbReference type="Pfam" id="PF13456">
    <property type="entry name" value="RVT_3"/>
    <property type="match status" value="1"/>
</dbReference>
<evidence type="ECO:0000313" key="3">
    <source>
        <dbReference type="Proteomes" id="UP001234989"/>
    </source>
</evidence>
<evidence type="ECO:0000313" key="2">
    <source>
        <dbReference type="EMBL" id="WMV50956.1"/>
    </source>
</evidence>
<dbReference type="SUPFAM" id="SSF53098">
    <property type="entry name" value="Ribonuclease H-like"/>
    <property type="match status" value="1"/>
</dbReference>
<evidence type="ECO:0000259" key="1">
    <source>
        <dbReference type="Pfam" id="PF13456"/>
    </source>
</evidence>
<feature type="non-terminal residue" evidence="2">
    <location>
        <position position="1"/>
    </location>
</feature>
<dbReference type="InterPro" id="IPR002156">
    <property type="entry name" value="RNaseH_domain"/>
</dbReference>
<proteinExistence type="predicted"/>
<dbReference type="PANTHER" id="PTHR47723:SF14">
    <property type="entry name" value="RNASE H TYPE-1 DOMAIN-CONTAINING PROTEIN"/>
    <property type="match status" value="1"/>
</dbReference>
<dbReference type="Proteomes" id="UP001234989">
    <property type="component" value="Chromosome 10"/>
</dbReference>
<keyword evidence="3" id="KW-1185">Reference proteome</keyword>
<feature type="domain" description="RNase H type-1" evidence="1">
    <location>
        <begin position="82"/>
        <end position="198"/>
    </location>
</feature>
<dbReference type="EMBL" id="CP133621">
    <property type="protein sequence ID" value="WMV50956.1"/>
    <property type="molecule type" value="Genomic_DNA"/>
</dbReference>
<dbReference type="InterPro" id="IPR012337">
    <property type="entry name" value="RNaseH-like_sf"/>
</dbReference>
<reference evidence="2" key="1">
    <citation type="submission" date="2023-08" db="EMBL/GenBank/DDBJ databases">
        <title>A de novo genome assembly of Solanum verrucosum Schlechtendal, a Mexican diploid species geographically isolated from the other diploid A-genome species in potato relatives.</title>
        <authorList>
            <person name="Hosaka K."/>
        </authorList>
    </citation>
    <scope>NUCLEOTIDE SEQUENCE</scope>
    <source>
        <tissue evidence="2">Young leaves</tissue>
    </source>
</reference>
<dbReference type="GO" id="GO:0004523">
    <property type="term" value="F:RNA-DNA hybrid ribonuclease activity"/>
    <property type="evidence" value="ECO:0007669"/>
    <property type="project" value="InterPro"/>
</dbReference>
<protein>
    <recommendedName>
        <fullName evidence="1">RNase H type-1 domain-containing protein</fullName>
    </recommendedName>
</protein>
<sequence length="220" mass="24981">IICWEIWKTRCANKFEKVKPSPYRTNVSILFTLLQIMRRKFGKANIGEKWRSLSNIFDANIHQHISNPVKWIKPPARTFKLNSDGSCLQGSCGGGGLIRDSFGHTIFAYSINLGPDTSNMTEAAALLYGLKWCADKGLTNVWGETDSLLLVNCSNKEWRPPRRIKDMFQEIMKIVEDHGYHISHCFREANKPADKLASLSHGAEEIHVFNSFSSLPNQVR</sequence>
<gene>
    <name evidence="2" type="ORF">MTR67_044341</name>
</gene>
<organism evidence="2 3">
    <name type="scientific">Solanum verrucosum</name>
    <dbReference type="NCBI Taxonomy" id="315347"/>
    <lineage>
        <taxon>Eukaryota</taxon>
        <taxon>Viridiplantae</taxon>
        <taxon>Streptophyta</taxon>
        <taxon>Embryophyta</taxon>
        <taxon>Tracheophyta</taxon>
        <taxon>Spermatophyta</taxon>
        <taxon>Magnoliopsida</taxon>
        <taxon>eudicotyledons</taxon>
        <taxon>Gunneridae</taxon>
        <taxon>Pentapetalae</taxon>
        <taxon>asterids</taxon>
        <taxon>lamiids</taxon>
        <taxon>Solanales</taxon>
        <taxon>Solanaceae</taxon>
        <taxon>Solanoideae</taxon>
        <taxon>Solaneae</taxon>
        <taxon>Solanum</taxon>
    </lineage>
</organism>
<dbReference type="Gene3D" id="3.30.420.10">
    <property type="entry name" value="Ribonuclease H-like superfamily/Ribonuclease H"/>
    <property type="match status" value="1"/>
</dbReference>
<dbReference type="InterPro" id="IPR036397">
    <property type="entry name" value="RNaseH_sf"/>
</dbReference>
<name>A0AAF0ZTH6_SOLVR</name>
<dbReference type="InterPro" id="IPR053151">
    <property type="entry name" value="RNase_H-like"/>
</dbReference>
<accession>A0AAF0ZTH6</accession>
<dbReference type="InterPro" id="IPR044730">
    <property type="entry name" value="RNase_H-like_dom_plant"/>
</dbReference>
<dbReference type="CDD" id="cd06222">
    <property type="entry name" value="RNase_H_like"/>
    <property type="match status" value="1"/>
</dbReference>
<dbReference type="PANTHER" id="PTHR47723">
    <property type="entry name" value="OS05G0353850 PROTEIN"/>
    <property type="match status" value="1"/>
</dbReference>
<dbReference type="GO" id="GO:0003676">
    <property type="term" value="F:nucleic acid binding"/>
    <property type="evidence" value="ECO:0007669"/>
    <property type="project" value="InterPro"/>
</dbReference>